<dbReference type="Pfam" id="PF01066">
    <property type="entry name" value="CDP-OH_P_transf"/>
    <property type="match status" value="1"/>
</dbReference>
<evidence type="ECO:0000313" key="13">
    <source>
        <dbReference type="EMBL" id="MDM8270995.1"/>
    </source>
</evidence>
<keyword evidence="14" id="KW-1185">Reference proteome</keyword>
<dbReference type="EMBL" id="JAUDEA010000005">
    <property type="protein sequence ID" value="MDM8270995.1"/>
    <property type="molecule type" value="Genomic_DNA"/>
</dbReference>
<keyword evidence="6 12" id="KW-1133">Transmembrane helix</keyword>
<evidence type="ECO:0000313" key="14">
    <source>
        <dbReference type="Proteomes" id="UP001529256"/>
    </source>
</evidence>
<reference evidence="13" key="1">
    <citation type="submission" date="2023-06" db="EMBL/GenBank/DDBJ databases">
        <title>Identification and characterization of horizontal gene transfer across gut microbiota members of farm animals based on homology search.</title>
        <authorList>
            <person name="Schwarzerova J."/>
            <person name="Nykrynova M."/>
            <person name="Jureckova K."/>
            <person name="Cejkova D."/>
            <person name="Rychlik I."/>
        </authorList>
    </citation>
    <scope>NUCLEOTIDE SEQUENCE</scope>
    <source>
        <strain evidence="13">153_Feed</strain>
    </source>
</reference>
<dbReference type="PROSITE" id="PS00379">
    <property type="entry name" value="CDP_ALCOHOL_P_TRANSF"/>
    <property type="match status" value="1"/>
</dbReference>
<dbReference type="InterPro" id="IPR043130">
    <property type="entry name" value="CDP-OH_PTrfase_TM_dom"/>
</dbReference>
<keyword evidence="5 12" id="KW-0812">Transmembrane</keyword>
<feature type="transmembrane region" description="Helical" evidence="12">
    <location>
        <begin position="161"/>
        <end position="184"/>
    </location>
</feature>
<evidence type="ECO:0000256" key="11">
    <source>
        <dbReference type="RuleBase" id="RU003750"/>
    </source>
</evidence>
<name>A0ABT7V314_9ACTN</name>
<comment type="subcellular location">
    <subcellularLocation>
        <location evidence="1">Membrane</location>
        <topology evidence="1">Multi-pass membrane protein</topology>
    </subcellularLocation>
</comment>
<evidence type="ECO:0000256" key="10">
    <source>
        <dbReference type="ARBA" id="ARBA00023264"/>
    </source>
</evidence>
<dbReference type="Gene3D" id="1.20.120.1760">
    <property type="match status" value="1"/>
</dbReference>
<protein>
    <submittedName>
        <fullName evidence="13">CDP-alcohol phosphatidyltransferase family protein</fullName>
        <ecNumber evidence="13">2.7.8.-</ecNumber>
    </submittedName>
</protein>
<proteinExistence type="inferred from homology"/>
<sequence length="243" mass="25983">MSERTERTKSLIKSIADADAAERQASGRSDIPVGTSGNPSTQVLTVANVITFCRLALTIVFLFLFATGSNRAAALVCYVVAAATDFLDGQVARRTQTVSWLGKIMDPIMDRVLLFTGVLGLLIVGELPLWVPVFVIGRDVYLAVGGLILQRYRRRPIDVAYVGKAATALLMFGFCDLLLGLPVIPGLGLVDAVWLPGLNDQASALGILFVYAGVICSLITAVVYTAEGVRIVRSRHDGEDGAK</sequence>
<dbReference type="EC" id="2.7.8.-" evidence="13"/>
<dbReference type="GO" id="GO:0016740">
    <property type="term" value="F:transferase activity"/>
    <property type="evidence" value="ECO:0007669"/>
    <property type="project" value="UniProtKB-KW"/>
</dbReference>
<evidence type="ECO:0000256" key="3">
    <source>
        <dbReference type="ARBA" id="ARBA00022516"/>
    </source>
</evidence>
<keyword evidence="10" id="KW-1208">Phospholipid metabolism</keyword>
<dbReference type="RefSeq" id="WP_289511087.1">
    <property type="nucleotide sequence ID" value="NZ_JAUDEA010000005.1"/>
</dbReference>
<organism evidence="13 14">
    <name type="scientific">Thermophilibacter provencensis</name>
    <dbReference type="NCBI Taxonomy" id="1852386"/>
    <lineage>
        <taxon>Bacteria</taxon>
        <taxon>Bacillati</taxon>
        <taxon>Actinomycetota</taxon>
        <taxon>Coriobacteriia</taxon>
        <taxon>Coriobacteriales</taxon>
        <taxon>Atopobiaceae</taxon>
        <taxon>Thermophilibacter</taxon>
    </lineage>
</organism>
<keyword evidence="4 11" id="KW-0808">Transferase</keyword>
<evidence type="ECO:0000256" key="5">
    <source>
        <dbReference type="ARBA" id="ARBA00022692"/>
    </source>
</evidence>
<feature type="transmembrane region" description="Helical" evidence="12">
    <location>
        <begin position="43"/>
        <end position="65"/>
    </location>
</feature>
<keyword evidence="9" id="KW-0594">Phospholipid biosynthesis</keyword>
<accession>A0ABT7V314</accession>
<evidence type="ECO:0000256" key="2">
    <source>
        <dbReference type="ARBA" id="ARBA00010441"/>
    </source>
</evidence>
<dbReference type="PANTHER" id="PTHR14269">
    <property type="entry name" value="CDP-DIACYLGLYCEROL--GLYCEROL-3-PHOSPHATE 3-PHOSPHATIDYLTRANSFERASE-RELATED"/>
    <property type="match status" value="1"/>
</dbReference>
<evidence type="ECO:0000256" key="12">
    <source>
        <dbReference type="SAM" id="Phobius"/>
    </source>
</evidence>
<dbReference type="PANTHER" id="PTHR14269:SF11">
    <property type="entry name" value="CDP-DIACYLGLYCEROL--GLYCEROL-3-PHOSPHATE 3-PHOSPHATIDYLTRANSFERASE"/>
    <property type="match status" value="1"/>
</dbReference>
<evidence type="ECO:0000256" key="7">
    <source>
        <dbReference type="ARBA" id="ARBA00023098"/>
    </source>
</evidence>
<keyword evidence="7" id="KW-0443">Lipid metabolism</keyword>
<dbReference type="InterPro" id="IPR050324">
    <property type="entry name" value="CDP-alcohol_PTase-I"/>
</dbReference>
<reference evidence="13" key="2">
    <citation type="submission" date="2023-06" db="EMBL/GenBank/DDBJ databases">
        <authorList>
            <person name="Zeman M."/>
            <person name="Kubasova T."/>
            <person name="Jahodarova E."/>
            <person name="Nykrynova M."/>
            <person name="Rychlik I."/>
        </authorList>
    </citation>
    <scope>NUCLEOTIDE SEQUENCE</scope>
    <source>
        <strain evidence="13">153_Feed</strain>
    </source>
</reference>
<gene>
    <name evidence="13" type="ORF">QUW25_04835</name>
</gene>
<keyword evidence="8 12" id="KW-0472">Membrane</keyword>
<evidence type="ECO:0000256" key="8">
    <source>
        <dbReference type="ARBA" id="ARBA00023136"/>
    </source>
</evidence>
<keyword evidence="3" id="KW-0444">Lipid biosynthesis</keyword>
<feature type="transmembrane region" description="Helical" evidence="12">
    <location>
        <begin position="204"/>
        <end position="226"/>
    </location>
</feature>
<dbReference type="InterPro" id="IPR048254">
    <property type="entry name" value="CDP_ALCOHOL_P_TRANSF_CS"/>
</dbReference>
<dbReference type="InterPro" id="IPR000462">
    <property type="entry name" value="CDP-OH_P_trans"/>
</dbReference>
<dbReference type="Proteomes" id="UP001529256">
    <property type="component" value="Unassembled WGS sequence"/>
</dbReference>
<feature type="transmembrane region" description="Helical" evidence="12">
    <location>
        <begin position="108"/>
        <end position="124"/>
    </location>
</feature>
<evidence type="ECO:0000256" key="6">
    <source>
        <dbReference type="ARBA" id="ARBA00022989"/>
    </source>
</evidence>
<comment type="similarity">
    <text evidence="2 11">Belongs to the CDP-alcohol phosphatidyltransferase class-I family.</text>
</comment>
<comment type="caution">
    <text evidence="13">The sequence shown here is derived from an EMBL/GenBank/DDBJ whole genome shotgun (WGS) entry which is preliminary data.</text>
</comment>
<evidence type="ECO:0000256" key="9">
    <source>
        <dbReference type="ARBA" id="ARBA00023209"/>
    </source>
</evidence>
<evidence type="ECO:0000256" key="1">
    <source>
        <dbReference type="ARBA" id="ARBA00004141"/>
    </source>
</evidence>
<evidence type="ECO:0000256" key="4">
    <source>
        <dbReference type="ARBA" id="ARBA00022679"/>
    </source>
</evidence>